<protein>
    <submittedName>
        <fullName evidence="2">Uncharacterized protein</fullName>
    </submittedName>
</protein>
<dbReference type="EMBL" id="JAMOIM010000095">
    <property type="protein sequence ID" value="MCW6513109.1"/>
    <property type="molecule type" value="Genomic_DNA"/>
</dbReference>
<gene>
    <name evidence="2" type="ORF">M8523_35240</name>
</gene>
<proteinExistence type="predicted"/>
<evidence type="ECO:0000313" key="2">
    <source>
        <dbReference type="EMBL" id="MCW6513109.1"/>
    </source>
</evidence>
<accession>A0AA41Z2P5</accession>
<evidence type="ECO:0000313" key="3">
    <source>
        <dbReference type="Proteomes" id="UP001165667"/>
    </source>
</evidence>
<reference evidence="2" key="1">
    <citation type="submission" date="2022-05" db="EMBL/GenBank/DDBJ databases">
        <authorList>
            <person name="Pankratov T."/>
        </authorList>
    </citation>
    <scope>NUCLEOTIDE SEQUENCE</scope>
    <source>
        <strain evidence="2">BP6-180914</strain>
    </source>
</reference>
<name>A0AA41Z2P5_9HYPH</name>
<evidence type="ECO:0000256" key="1">
    <source>
        <dbReference type="SAM" id="MobiDB-lite"/>
    </source>
</evidence>
<organism evidence="2 3">
    <name type="scientific">Lichenifustis flavocetrariae</name>
    <dbReference type="NCBI Taxonomy" id="2949735"/>
    <lineage>
        <taxon>Bacteria</taxon>
        <taxon>Pseudomonadati</taxon>
        <taxon>Pseudomonadota</taxon>
        <taxon>Alphaproteobacteria</taxon>
        <taxon>Hyphomicrobiales</taxon>
        <taxon>Lichenihabitantaceae</taxon>
        <taxon>Lichenifustis</taxon>
    </lineage>
</organism>
<sequence length="158" mass="16202">MTDNPRVYGTRPDPAQARADHENGQAIAARQSSAGQMAGTPDFDRGARVARQYAVSPNGGGEAHPRAALSSDFAKGLAIGRRIASGAVAVAVAATPSVLTPAGAILEPVPTGVAVAPPKAEHQSTRAVPPPTAETPLNAAQVQIEARRISEAFHRGFL</sequence>
<feature type="region of interest" description="Disordered" evidence="1">
    <location>
        <begin position="1"/>
        <end position="42"/>
    </location>
</feature>
<dbReference type="RefSeq" id="WP_282589484.1">
    <property type="nucleotide sequence ID" value="NZ_JAMOIM010000095.1"/>
</dbReference>
<dbReference type="AlphaFoldDB" id="A0AA41Z2P5"/>
<keyword evidence="3" id="KW-1185">Reference proteome</keyword>
<dbReference type="Proteomes" id="UP001165667">
    <property type="component" value="Unassembled WGS sequence"/>
</dbReference>
<comment type="caution">
    <text evidence="2">The sequence shown here is derived from an EMBL/GenBank/DDBJ whole genome shotgun (WGS) entry which is preliminary data.</text>
</comment>